<organism evidence="1 2">
    <name type="scientific">Klebsiella michiganensis</name>
    <dbReference type="NCBI Taxonomy" id="1134687"/>
    <lineage>
        <taxon>Bacteria</taxon>
        <taxon>Pseudomonadati</taxon>
        <taxon>Pseudomonadota</taxon>
        <taxon>Gammaproteobacteria</taxon>
        <taxon>Enterobacterales</taxon>
        <taxon>Enterobacteriaceae</taxon>
        <taxon>Klebsiella/Raoultella group</taxon>
        <taxon>Klebsiella</taxon>
    </lineage>
</organism>
<keyword evidence="1" id="KW-0808">Transferase</keyword>
<dbReference type="EMBL" id="UGMS01000001">
    <property type="protein sequence ID" value="STV76508.1"/>
    <property type="molecule type" value="Genomic_DNA"/>
</dbReference>
<protein>
    <submittedName>
        <fullName evidence="1">DNA adenine methylase</fullName>
    </submittedName>
</protein>
<keyword evidence="1" id="KW-0489">Methyltransferase</keyword>
<comment type="caution">
    <text evidence="1">The sequence shown here is derived from an EMBL/GenBank/DDBJ whole genome shotgun (WGS) entry which is preliminary data.</text>
</comment>
<dbReference type="GO" id="GO:0009307">
    <property type="term" value="P:DNA restriction-modification system"/>
    <property type="evidence" value="ECO:0007669"/>
    <property type="project" value="InterPro"/>
</dbReference>
<proteinExistence type="predicted"/>
<dbReference type="Pfam" id="PF05869">
    <property type="entry name" value="Dam"/>
    <property type="match status" value="1"/>
</dbReference>
<dbReference type="InterPro" id="IPR008593">
    <property type="entry name" value="Dam_MeTrfase"/>
</dbReference>
<reference evidence="1 2" key="1">
    <citation type="submission" date="2018-06" db="EMBL/GenBank/DDBJ databases">
        <authorList>
            <consortium name="Pathogen Informatics"/>
            <person name="Doyle S."/>
        </authorList>
    </citation>
    <scope>NUCLEOTIDE SEQUENCE [LARGE SCALE GENOMIC DNA]</scope>
    <source>
        <strain evidence="1 2">NCTC11685</strain>
    </source>
</reference>
<gene>
    <name evidence="1" type="ORF">NCTC11685_01669</name>
</gene>
<sequence>MTNPYCESLTALRNAPSHYLKEVGDQWRTPDPLFWGINAMFGPLMLDLFADDSNAKCPVWYTAEDNALTQDWSEILSSIGGAAFGNPPYSRSQYHEKQAITGMTHIMNYAAAQREKGGRYVFLVKSATSERGGRKTRIMSALSAGGLVSICLSGLNPPTTNKGRPARFLLVP</sequence>
<dbReference type="GO" id="GO:0032259">
    <property type="term" value="P:methylation"/>
    <property type="evidence" value="ECO:0007669"/>
    <property type="project" value="UniProtKB-KW"/>
</dbReference>
<dbReference type="AlphaFoldDB" id="A0A7H4N338"/>
<dbReference type="NCBIfam" id="TIGR01712">
    <property type="entry name" value="phage_N6A_met"/>
    <property type="match status" value="1"/>
</dbReference>
<evidence type="ECO:0000313" key="1">
    <source>
        <dbReference type="EMBL" id="STV76508.1"/>
    </source>
</evidence>
<evidence type="ECO:0000313" key="2">
    <source>
        <dbReference type="Proteomes" id="UP000254863"/>
    </source>
</evidence>
<dbReference type="GO" id="GO:0003677">
    <property type="term" value="F:DNA binding"/>
    <property type="evidence" value="ECO:0007669"/>
    <property type="project" value="InterPro"/>
</dbReference>
<name>A0A7H4N338_9ENTR</name>
<dbReference type="GO" id="GO:0009007">
    <property type="term" value="F:site-specific DNA-methyltransferase (adenine-specific) activity"/>
    <property type="evidence" value="ECO:0007669"/>
    <property type="project" value="InterPro"/>
</dbReference>
<dbReference type="Proteomes" id="UP000254863">
    <property type="component" value="Unassembled WGS sequence"/>
</dbReference>
<accession>A0A7H4N338</accession>